<evidence type="ECO:0000313" key="8">
    <source>
        <dbReference type="Proteomes" id="UP000069632"/>
    </source>
</evidence>
<accession>A0A128EHL5</accession>
<evidence type="ECO:0000256" key="2">
    <source>
        <dbReference type="ARBA" id="ARBA00009773"/>
    </source>
</evidence>
<feature type="transmembrane region" description="Helical" evidence="6">
    <location>
        <begin position="56"/>
        <end position="79"/>
    </location>
</feature>
<keyword evidence="3 6" id="KW-0812">Transmembrane</keyword>
<comment type="subcellular location">
    <subcellularLocation>
        <location evidence="1">Membrane</location>
        <topology evidence="1">Multi-pass membrane protein</topology>
    </subcellularLocation>
</comment>
<evidence type="ECO:0000256" key="5">
    <source>
        <dbReference type="ARBA" id="ARBA00023136"/>
    </source>
</evidence>
<evidence type="ECO:0000256" key="1">
    <source>
        <dbReference type="ARBA" id="ARBA00004141"/>
    </source>
</evidence>
<evidence type="ECO:0000256" key="3">
    <source>
        <dbReference type="ARBA" id="ARBA00022692"/>
    </source>
</evidence>
<feature type="transmembrane region" description="Helical" evidence="6">
    <location>
        <begin position="263"/>
        <end position="285"/>
    </location>
</feature>
<organism evidence="7 8">
    <name type="scientific">Campylobacter geochelonis</name>
    <dbReference type="NCBI Taxonomy" id="1780362"/>
    <lineage>
        <taxon>Bacteria</taxon>
        <taxon>Pseudomonadati</taxon>
        <taxon>Campylobacterota</taxon>
        <taxon>Epsilonproteobacteria</taxon>
        <taxon>Campylobacterales</taxon>
        <taxon>Campylobacteraceae</taxon>
        <taxon>Campylobacter</taxon>
    </lineage>
</organism>
<dbReference type="GO" id="GO:0016020">
    <property type="term" value="C:membrane"/>
    <property type="evidence" value="ECO:0007669"/>
    <property type="project" value="UniProtKB-SubCell"/>
</dbReference>
<evidence type="ECO:0000256" key="4">
    <source>
        <dbReference type="ARBA" id="ARBA00022989"/>
    </source>
</evidence>
<dbReference type="Pfam" id="PF01594">
    <property type="entry name" value="AI-2E_transport"/>
    <property type="match status" value="1"/>
</dbReference>
<proteinExistence type="inferred from homology"/>
<gene>
    <name evidence="7" type="ORF">ERS672216_01385</name>
</gene>
<evidence type="ECO:0000313" key="7">
    <source>
        <dbReference type="EMBL" id="CZE48375.1"/>
    </source>
</evidence>
<dbReference type="PANTHER" id="PTHR21716:SF4">
    <property type="entry name" value="TRANSMEMBRANE PROTEIN 245"/>
    <property type="match status" value="1"/>
</dbReference>
<comment type="similarity">
    <text evidence="2">Belongs to the autoinducer-2 exporter (AI-2E) (TC 2.A.86) family.</text>
</comment>
<dbReference type="InterPro" id="IPR002549">
    <property type="entry name" value="AI-2E-like"/>
</dbReference>
<dbReference type="AlphaFoldDB" id="A0A128EHL5"/>
<keyword evidence="5 6" id="KW-0472">Membrane</keyword>
<feature type="transmembrane region" description="Helical" evidence="6">
    <location>
        <begin position="198"/>
        <end position="222"/>
    </location>
</feature>
<feature type="transmembrane region" description="Helical" evidence="6">
    <location>
        <begin position="305"/>
        <end position="332"/>
    </location>
</feature>
<dbReference type="Proteomes" id="UP000069632">
    <property type="component" value="Unassembled WGS sequence"/>
</dbReference>
<keyword evidence="4 6" id="KW-1133">Transmembrane helix</keyword>
<dbReference type="OrthoDB" id="5348369at2"/>
<feature type="transmembrane region" description="Helical" evidence="6">
    <location>
        <begin position="6"/>
        <end position="35"/>
    </location>
</feature>
<dbReference type="EMBL" id="FIZP01000007">
    <property type="protein sequence ID" value="CZE48375.1"/>
    <property type="molecule type" value="Genomic_DNA"/>
</dbReference>
<reference evidence="7 8" key="1">
    <citation type="submission" date="2016-02" db="EMBL/GenBank/DDBJ databases">
        <authorList>
            <consortium name="Pathogen Informatics"/>
        </authorList>
    </citation>
    <scope>NUCLEOTIDE SEQUENCE [LARGE SCALE GENOMIC DNA]</scope>
    <source>
        <strain evidence="7 8">RC20</strain>
    </source>
</reference>
<evidence type="ECO:0000256" key="6">
    <source>
        <dbReference type="SAM" id="Phobius"/>
    </source>
</evidence>
<keyword evidence="8" id="KW-1185">Reference proteome</keyword>
<dbReference type="PANTHER" id="PTHR21716">
    <property type="entry name" value="TRANSMEMBRANE PROTEIN"/>
    <property type="match status" value="1"/>
</dbReference>
<feature type="transmembrane region" description="Helical" evidence="6">
    <location>
        <begin position="146"/>
        <end position="165"/>
    </location>
</feature>
<name>A0A128EHL5_9BACT</name>
<sequence>MKTSKYFFIGFILFVLVWVLYLFKPFLLTIAIGILMAVSTASLERRILALTNAKRVLSASLITLFICIFFLAPFLYAIISLAKYASGFDMTNVTNTLNYIKNYDFSLPESFSFLEPKIKEFIATLDIGTLISKALGYLSTIGKSSAGFIVDMGFIIVFYFFANLYGTELTTYLKKVVPMNSDELDFILTEVANTMSVVVYSTLANAVLQGMLFAILVSFFGYDMLLMGILFAIGSLIPLVGGALVYVPIALFELAHGNTQGSIIILSYSIIVISVVADTFVKPLIIKFINEKMVKTPTKINEMLIFFSMLAGISTFGFWGVILGPAIVTFFISTIKLYVLLKERAIV</sequence>
<feature type="transmembrane region" description="Helical" evidence="6">
    <location>
        <begin position="229"/>
        <end position="251"/>
    </location>
</feature>
<dbReference type="RefSeq" id="WP_075540356.1">
    <property type="nucleotide sequence ID" value="NZ_CP053844.1"/>
</dbReference>
<protein>
    <submittedName>
        <fullName evidence="7">Acid membrane antigen A</fullName>
    </submittedName>
</protein>